<reference evidence="2" key="1">
    <citation type="submission" date="2017-10" db="EMBL/GenBank/DDBJ databases">
        <authorList>
            <person name="Banno H."/>
            <person name="Chua N.-H."/>
        </authorList>
    </citation>
    <scope>NUCLEOTIDE SEQUENCE [LARGE SCALE GENOMIC DNA]</scope>
</reference>
<dbReference type="Proteomes" id="UP000241392">
    <property type="component" value="Segment"/>
</dbReference>
<organism evidence="1 2">
    <name type="scientific">Gordonia phage Gustav</name>
    <dbReference type="NCBI Taxonomy" id="2047872"/>
    <lineage>
        <taxon>Viruses</taxon>
        <taxon>Duplodnaviria</taxon>
        <taxon>Heunggongvirae</taxon>
        <taxon>Uroviricota</taxon>
        <taxon>Caudoviricetes</taxon>
        <taxon>Gustavvirus</taxon>
        <taxon>Gustavvirus gustav</taxon>
    </lineage>
</organism>
<protein>
    <submittedName>
        <fullName evidence="1">Uncharacterized protein</fullName>
    </submittedName>
</protein>
<evidence type="ECO:0000313" key="2">
    <source>
        <dbReference type="Proteomes" id="UP000241392"/>
    </source>
</evidence>
<name>A0A2H4PAK9_9CAUD</name>
<sequence>MARQTKAEIQAELDELLTTLKPRLEELVDIISTADRGPISSVGRFNDEAVTEVRRLVNDLTDLPAWEVLFPGDARVRGTSEVYRDLALEVAES</sequence>
<dbReference type="EMBL" id="MG198784">
    <property type="protein sequence ID" value="ATW59109.1"/>
    <property type="molecule type" value="Genomic_DNA"/>
</dbReference>
<accession>A0A2H4PAK9</accession>
<gene>
    <name evidence="1" type="ORF">PHIRE_GUSTAV_49</name>
</gene>
<keyword evidence="2" id="KW-1185">Reference proteome</keyword>
<proteinExistence type="predicted"/>
<evidence type="ECO:0000313" key="1">
    <source>
        <dbReference type="EMBL" id="ATW59109.1"/>
    </source>
</evidence>